<evidence type="ECO:0000313" key="2">
    <source>
        <dbReference type="EMBL" id="HJG92380.1"/>
    </source>
</evidence>
<dbReference type="Gene3D" id="3.40.50.2020">
    <property type="match status" value="1"/>
</dbReference>
<dbReference type="PANTHER" id="PTHR47505">
    <property type="entry name" value="DNA UTILIZATION PROTEIN YHGH"/>
    <property type="match status" value="1"/>
</dbReference>
<comment type="caution">
    <text evidence="2">The sequence shown here is derived from an EMBL/GenBank/DDBJ whole genome shotgun (WGS) entry which is preliminary data.</text>
</comment>
<comment type="similarity">
    <text evidence="1">Belongs to the ComF/GntX family.</text>
</comment>
<sequence>MQPEDSASWWGRLREIAAQTCSLVAPRQCPCGEEGTLLCARCIALLEAEPQRVEQCCDALQELSAARVRDVRVGAQLLPAGVDHTPLLPVLALGEYEGDLQRLILAWKNGGMLHLAARLAPALLPAVHRLTAPTGAATVHLVPVPSQRSARLRRGEDHTAELVRAMQRCGAGHALTLEARPTTAQDGQGARQRRTRRIVLSPRSTRRAQRVPGPVVIIDDVVTTGSTLRGMHRALTDAGMDVLGAVVIASARMPTGSDGTR</sequence>
<dbReference type="InterPro" id="IPR000836">
    <property type="entry name" value="PRTase_dom"/>
</dbReference>
<evidence type="ECO:0000256" key="1">
    <source>
        <dbReference type="ARBA" id="ARBA00008007"/>
    </source>
</evidence>
<accession>A0A921MXU1</accession>
<dbReference type="AlphaFoldDB" id="A0A921MXU1"/>
<dbReference type="CDD" id="cd06223">
    <property type="entry name" value="PRTases_typeI"/>
    <property type="match status" value="1"/>
</dbReference>
<dbReference type="PANTHER" id="PTHR47505:SF1">
    <property type="entry name" value="DNA UTILIZATION PROTEIN YHGH"/>
    <property type="match status" value="1"/>
</dbReference>
<protein>
    <submittedName>
        <fullName evidence="2">ComF family protein</fullName>
    </submittedName>
</protein>
<reference evidence="2" key="1">
    <citation type="journal article" date="2021" name="PeerJ">
        <title>Extensive microbial diversity within the chicken gut microbiome revealed by metagenomics and culture.</title>
        <authorList>
            <person name="Gilroy R."/>
            <person name="Ravi A."/>
            <person name="Getino M."/>
            <person name="Pursley I."/>
            <person name="Horton D.L."/>
            <person name="Alikhan N.F."/>
            <person name="Baker D."/>
            <person name="Gharbi K."/>
            <person name="Hall N."/>
            <person name="Watson M."/>
            <person name="Adriaenssens E.M."/>
            <person name="Foster-Nyarko E."/>
            <person name="Jarju S."/>
            <person name="Secka A."/>
            <person name="Antonio M."/>
            <person name="Oren A."/>
            <person name="Chaudhuri R.R."/>
            <person name="La Ragione R."/>
            <person name="Hildebrand F."/>
            <person name="Pallen M.J."/>
        </authorList>
    </citation>
    <scope>NUCLEOTIDE SEQUENCE</scope>
    <source>
        <strain evidence="2">ChiGjej5B5-22894</strain>
    </source>
</reference>
<dbReference type="InterPro" id="IPR051910">
    <property type="entry name" value="ComF/GntX_DNA_util-trans"/>
</dbReference>
<dbReference type="SUPFAM" id="SSF53271">
    <property type="entry name" value="PRTase-like"/>
    <property type="match status" value="1"/>
</dbReference>
<dbReference type="InterPro" id="IPR029057">
    <property type="entry name" value="PRTase-like"/>
</dbReference>
<gene>
    <name evidence="2" type="ORF">K8V81_11740</name>
</gene>
<name>A0A921MXU1_9MICO</name>
<proteinExistence type="inferred from homology"/>
<dbReference type="Proteomes" id="UP000742460">
    <property type="component" value="Unassembled WGS sequence"/>
</dbReference>
<evidence type="ECO:0000313" key="3">
    <source>
        <dbReference type="Proteomes" id="UP000742460"/>
    </source>
</evidence>
<dbReference type="EMBL" id="DYUE01000276">
    <property type="protein sequence ID" value="HJG92380.1"/>
    <property type="molecule type" value="Genomic_DNA"/>
</dbReference>
<organism evidence="2 3">
    <name type="scientific">Brachybacterium massiliense</name>
    <dbReference type="NCBI Taxonomy" id="1755098"/>
    <lineage>
        <taxon>Bacteria</taxon>
        <taxon>Bacillati</taxon>
        <taxon>Actinomycetota</taxon>
        <taxon>Actinomycetes</taxon>
        <taxon>Micrococcales</taxon>
        <taxon>Dermabacteraceae</taxon>
        <taxon>Brachybacterium</taxon>
    </lineage>
</organism>
<reference evidence="2" key="2">
    <citation type="submission" date="2021-09" db="EMBL/GenBank/DDBJ databases">
        <authorList>
            <person name="Gilroy R."/>
        </authorList>
    </citation>
    <scope>NUCLEOTIDE SEQUENCE</scope>
    <source>
        <strain evidence="2">ChiGjej5B5-22894</strain>
    </source>
</reference>